<feature type="active site" description="Proton acceptor" evidence="8">
    <location>
        <position position="311"/>
    </location>
</feature>
<feature type="binding site" evidence="9">
    <location>
        <position position="208"/>
    </location>
    <ligand>
        <name>substrate</name>
    </ligand>
</feature>
<dbReference type="PROSITE" id="PS00655">
    <property type="entry name" value="GLYCOSYL_HYDROL_F6_1"/>
    <property type="match status" value="1"/>
</dbReference>
<evidence type="ECO:0000256" key="13">
    <source>
        <dbReference type="SAM" id="Phobius"/>
    </source>
</evidence>
<name>A0A7W7BNV1_9MICO</name>
<keyword evidence="4" id="KW-1015">Disulfide bond</keyword>
<keyword evidence="6 12" id="KW-0326">Glycosidase</keyword>
<dbReference type="InterPro" id="IPR001524">
    <property type="entry name" value="Glyco_hydro_6_CS"/>
</dbReference>
<gene>
    <name evidence="14" type="ORF">BKA24_000811</name>
</gene>
<comment type="caution">
    <text evidence="14">The sequence shown here is derived from an EMBL/GenBank/DDBJ whole genome shotgun (WGS) entry which is preliminary data.</text>
</comment>
<dbReference type="SUPFAM" id="SSF51989">
    <property type="entry name" value="Glycosyl hydrolases family 6, cellulases"/>
    <property type="match status" value="1"/>
</dbReference>
<keyword evidence="7 12" id="KW-0624">Polysaccharide degradation</keyword>
<evidence type="ECO:0000313" key="14">
    <source>
        <dbReference type="EMBL" id="MBB4666102.1"/>
    </source>
</evidence>
<keyword evidence="5 12" id="KW-0119">Carbohydrate metabolism</keyword>
<dbReference type="GO" id="GO:0030245">
    <property type="term" value="P:cellulose catabolic process"/>
    <property type="evidence" value="ECO:0007669"/>
    <property type="project" value="UniProtKB-KW"/>
</dbReference>
<dbReference type="Proteomes" id="UP000573729">
    <property type="component" value="Unassembled WGS sequence"/>
</dbReference>
<dbReference type="Pfam" id="PF01341">
    <property type="entry name" value="Glyco_hydro_6"/>
    <property type="match status" value="1"/>
</dbReference>
<evidence type="ECO:0000256" key="8">
    <source>
        <dbReference type="PIRSR" id="PIRSR001100-1"/>
    </source>
</evidence>
<keyword evidence="3 12" id="KW-0136">Cellulose degradation</keyword>
<feature type="binding site" evidence="9">
    <location>
        <position position="239"/>
    </location>
    <ligand>
        <name>substrate</name>
    </ligand>
</feature>
<keyword evidence="13" id="KW-0472">Membrane</keyword>
<evidence type="ECO:0000256" key="1">
    <source>
        <dbReference type="ARBA" id="ARBA00022729"/>
    </source>
</evidence>
<evidence type="ECO:0000313" key="15">
    <source>
        <dbReference type="Proteomes" id="UP000573729"/>
    </source>
</evidence>
<evidence type="ECO:0000256" key="9">
    <source>
        <dbReference type="PIRSR" id="PIRSR001100-2"/>
    </source>
</evidence>
<keyword evidence="2 12" id="KW-0378">Hydrolase</keyword>
<evidence type="ECO:0000256" key="5">
    <source>
        <dbReference type="ARBA" id="ARBA00023277"/>
    </source>
</evidence>
<dbReference type="PANTHER" id="PTHR34876">
    <property type="match status" value="1"/>
</dbReference>
<evidence type="ECO:0000256" key="10">
    <source>
        <dbReference type="PROSITE-ProRule" id="PRU10056"/>
    </source>
</evidence>
<evidence type="ECO:0000256" key="7">
    <source>
        <dbReference type="ARBA" id="ARBA00023326"/>
    </source>
</evidence>
<sequence length="336" mass="35479">MAPRKKLRMPPARVLVPVAIVAVLVLVIVIIGTVGNLVTRGFYALTAQSPGVGTTVVAPSQSKAKAALDDLNGDEKDAATWLSEQPTAYWLTPEQDPIGEAGDTVISLISQARDQGRTLAVVVYGLPGRDCGNYSSGGLSEEDYPRWLDEIGRALDTAPDLQKIVVLEPDSIALAPDCGNIADRARQLSAAVDELSAPNTWIYVDGGHSNWLGADQMADLIRQTGVVGKVRGFATNVSNYQSSSDEFAYAAELSAKLDGAHALVDTSRNGAASSGGEWCNPPWQKVGEPGGTLGDDIVDTNLWIKPPGESDGECNGGPKAGVFWPRAAVELTRDAR</sequence>
<accession>A0A7W7BNV1</accession>
<keyword evidence="13" id="KW-0812">Transmembrane</keyword>
<dbReference type="AlphaFoldDB" id="A0A7W7BNV1"/>
<keyword evidence="13" id="KW-1133">Transmembrane helix</keyword>
<evidence type="ECO:0000256" key="6">
    <source>
        <dbReference type="ARBA" id="ARBA00023295"/>
    </source>
</evidence>
<evidence type="ECO:0000256" key="12">
    <source>
        <dbReference type="RuleBase" id="RU361186"/>
    </source>
</evidence>
<dbReference type="GO" id="GO:0004553">
    <property type="term" value="F:hydrolase activity, hydrolyzing O-glycosyl compounds"/>
    <property type="evidence" value="ECO:0007669"/>
    <property type="project" value="InterPro"/>
</dbReference>
<dbReference type="EMBL" id="JACHMD010000001">
    <property type="protein sequence ID" value="MBB4666102.1"/>
    <property type="molecule type" value="Genomic_DNA"/>
</dbReference>
<keyword evidence="1" id="KW-0732">Signal</keyword>
<dbReference type="EC" id="3.2.1.-" evidence="12"/>
<dbReference type="PRINTS" id="PR00733">
    <property type="entry name" value="GLHYDRLASE6"/>
</dbReference>
<feature type="binding site" evidence="9">
    <location>
        <position position="90"/>
    </location>
    <ligand>
        <name>substrate</name>
    </ligand>
</feature>
<dbReference type="InterPro" id="IPR036434">
    <property type="entry name" value="Beta_cellobiohydrolase_sf"/>
</dbReference>
<feature type="active site" evidence="10">
    <location>
        <position position="130"/>
    </location>
</feature>
<dbReference type="PANTHER" id="PTHR34876:SF4">
    <property type="entry name" value="1,4-BETA-D-GLUCAN CELLOBIOHYDROLASE C-RELATED"/>
    <property type="match status" value="1"/>
</dbReference>
<evidence type="ECO:0000256" key="4">
    <source>
        <dbReference type="ARBA" id="ARBA00023157"/>
    </source>
</evidence>
<comment type="similarity">
    <text evidence="12">Belongs to the glycosyl hydrolase family 6.</text>
</comment>
<feature type="active site" description="Proton donor" evidence="8 11">
    <location>
        <position position="170"/>
    </location>
</feature>
<feature type="binding site" evidence="9">
    <location>
        <position position="211"/>
    </location>
    <ligand>
        <name>substrate</name>
    </ligand>
</feature>
<evidence type="ECO:0000256" key="3">
    <source>
        <dbReference type="ARBA" id="ARBA00023001"/>
    </source>
</evidence>
<feature type="binding site" evidence="9">
    <location>
        <position position="309"/>
    </location>
    <ligand>
        <name>substrate</name>
    </ligand>
</feature>
<feature type="transmembrane region" description="Helical" evidence="13">
    <location>
        <begin position="12"/>
        <end position="38"/>
    </location>
</feature>
<evidence type="ECO:0000256" key="2">
    <source>
        <dbReference type="ARBA" id="ARBA00022801"/>
    </source>
</evidence>
<dbReference type="RefSeq" id="WP_343065914.1">
    <property type="nucleotide sequence ID" value="NZ_JACHMD010000001.1"/>
</dbReference>
<feature type="binding site" evidence="9">
    <location>
        <position position="278"/>
    </location>
    <ligand>
        <name>substrate</name>
    </ligand>
</feature>
<organism evidence="14 15">
    <name type="scientific">Microbacterium marinum</name>
    <dbReference type="NCBI Taxonomy" id="421115"/>
    <lineage>
        <taxon>Bacteria</taxon>
        <taxon>Bacillati</taxon>
        <taxon>Actinomycetota</taxon>
        <taxon>Actinomycetes</taxon>
        <taxon>Micrococcales</taxon>
        <taxon>Microbacteriaceae</taxon>
        <taxon>Microbacterium</taxon>
    </lineage>
</organism>
<reference evidence="14 15" key="1">
    <citation type="submission" date="2020-08" db="EMBL/GenBank/DDBJ databases">
        <title>Sequencing the genomes of 1000 actinobacteria strains.</title>
        <authorList>
            <person name="Klenk H.-P."/>
        </authorList>
    </citation>
    <scope>NUCLEOTIDE SEQUENCE [LARGE SCALE GENOMIC DNA]</scope>
    <source>
        <strain evidence="14 15">DSM 24947</strain>
    </source>
</reference>
<dbReference type="InterPro" id="IPR016288">
    <property type="entry name" value="Beta_cellobiohydrolase"/>
</dbReference>
<dbReference type="PIRSF" id="PIRSF001100">
    <property type="entry name" value="Beta_cellobiohydrolase"/>
    <property type="match status" value="1"/>
</dbReference>
<dbReference type="PROSITE" id="PS00656">
    <property type="entry name" value="GLYCOSYL_HYDROL_F6_2"/>
    <property type="match status" value="1"/>
</dbReference>
<feature type="binding site" evidence="9">
    <location>
        <position position="305"/>
    </location>
    <ligand>
        <name>substrate</name>
    </ligand>
</feature>
<proteinExistence type="inferred from homology"/>
<protein>
    <recommendedName>
        <fullName evidence="12">Glucanase</fullName>
        <ecNumber evidence="12">3.2.1.-</ecNumber>
    </recommendedName>
</protein>
<dbReference type="Gene3D" id="3.20.20.40">
    <property type="entry name" value="1, 4-beta cellobiohydrolase"/>
    <property type="match status" value="1"/>
</dbReference>
<evidence type="ECO:0000256" key="11">
    <source>
        <dbReference type="PROSITE-ProRule" id="PRU10057"/>
    </source>
</evidence>
<keyword evidence="15" id="KW-1185">Reference proteome</keyword>